<comment type="caution">
    <text evidence="1">The sequence shown here is derived from an EMBL/GenBank/DDBJ whole genome shotgun (WGS) entry which is preliminary data.</text>
</comment>
<dbReference type="RefSeq" id="WP_188868766.1">
    <property type="nucleotide sequence ID" value="NZ_BMNW01000052.1"/>
</dbReference>
<name>A0ABQ2H506_9PSED</name>
<accession>A0ABQ2H506</accession>
<keyword evidence="2" id="KW-1185">Reference proteome</keyword>
<organism evidence="1 2">
    <name type="scientific">Pseudomonas asuensis</name>
    <dbReference type="NCBI Taxonomy" id="1825787"/>
    <lineage>
        <taxon>Bacteria</taxon>
        <taxon>Pseudomonadati</taxon>
        <taxon>Pseudomonadota</taxon>
        <taxon>Gammaproteobacteria</taxon>
        <taxon>Pseudomonadales</taxon>
        <taxon>Pseudomonadaceae</taxon>
        <taxon>Pseudomonas</taxon>
    </lineage>
</organism>
<dbReference type="EMBL" id="BMNW01000052">
    <property type="protein sequence ID" value="GGM32914.1"/>
    <property type="molecule type" value="Genomic_DNA"/>
</dbReference>
<gene>
    <name evidence="1" type="ORF">GCM10009425_49240</name>
</gene>
<proteinExistence type="predicted"/>
<sequence length="66" mass="7132">MQFIIAPVGDFGVNNLGAFLVSAALTDGKLRPQILIELLIFKFAAIVAFCNAFRTEVDAYLAPSKT</sequence>
<evidence type="ECO:0000313" key="2">
    <source>
        <dbReference type="Proteomes" id="UP000616499"/>
    </source>
</evidence>
<protein>
    <submittedName>
        <fullName evidence="1">Uncharacterized protein</fullName>
    </submittedName>
</protein>
<reference evidence="2" key="1">
    <citation type="journal article" date="2019" name="Int. J. Syst. Evol. Microbiol.">
        <title>The Global Catalogue of Microorganisms (GCM) 10K type strain sequencing project: providing services to taxonomists for standard genome sequencing and annotation.</title>
        <authorList>
            <consortium name="The Broad Institute Genomics Platform"/>
            <consortium name="The Broad Institute Genome Sequencing Center for Infectious Disease"/>
            <person name="Wu L."/>
            <person name="Ma J."/>
        </authorList>
    </citation>
    <scope>NUCLEOTIDE SEQUENCE [LARGE SCALE GENOMIC DNA]</scope>
    <source>
        <strain evidence="2">JCM 13501</strain>
    </source>
</reference>
<evidence type="ECO:0000313" key="1">
    <source>
        <dbReference type="EMBL" id="GGM32914.1"/>
    </source>
</evidence>
<dbReference type="Proteomes" id="UP000616499">
    <property type="component" value="Unassembled WGS sequence"/>
</dbReference>